<dbReference type="AlphaFoldDB" id="A0A8J7IKB8"/>
<keyword evidence="3" id="KW-1185">Reference proteome</keyword>
<proteinExistence type="predicted"/>
<dbReference type="NCBIfam" id="NF033520">
    <property type="entry name" value="transpos_IS982"/>
    <property type="match status" value="1"/>
</dbReference>
<dbReference type="Pfam" id="PF01609">
    <property type="entry name" value="DDE_Tnp_1"/>
    <property type="match status" value="1"/>
</dbReference>
<name>A0A8J7IKB8_9NOST</name>
<dbReference type="RefSeq" id="WP_214436549.1">
    <property type="nucleotide sequence ID" value="NZ_CAWPUQ010000232.1"/>
</dbReference>
<dbReference type="InterPro" id="IPR002559">
    <property type="entry name" value="Transposase_11"/>
</dbReference>
<reference evidence="2 3" key="1">
    <citation type="journal article" date="2021" name="Int. J. Syst. Evol. Microbiol.">
        <title>Amazonocrinis nigriterrae gen. nov., sp. nov., Atlanticothrix silvestris gen. nov., sp. nov. and Dendronalium phyllosphericum gen. nov., sp. nov., nostocacean cyanobacteria from Brazilian environments.</title>
        <authorList>
            <person name="Alvarenga D.O."/>
            <person name="Andreote A.P.D."/>
            <person name="Branco L.H.Z."/>
            <person name="Delbaje E."/>
            <person name="Cruz R.B."/>
            <person name="Varani A.M."/>
            <person name="Fiore M.F."/>
        </authorList>
    </citation>
    <scope>NUCLEOTIDE SEQUENCE [LARGE SCALE GENOMIC DNA]</scope>
    <source>
        <strain evidence="2 3">CENA369</strain>
    </source>
</reference>
<evidence type="ECO:0000313" key="2">
    <source>
        <dbReference type="EMBL" id="MBH8577821.1"/>
    </source>
</evidence>
<organism evidence="2 3">
    <name type="scientific">Dendronalium phyllosphericum CENA369</name>
    <dbReference type="NCBI Taxonomy" id="1725256"/>
    <lineage>
        <taxon>Bacteria</taxon>
        <taxon>Bacillati</taxon>
        <taxon>Cyanobacteriota</taxon>
        <taxon>Cyanophyceae</taxon>
        <taxon>Nostocales</taxon>
        <taxon>Nostocaceae</taxon>
        <taxon>Dendronalium</taxon>
        <taxon>Dendronalium phyllosphericum</taxon>
    </lineage>
</organism>
<accession>A0A8J7IKB8</accession>
<evidence type="ECO:0000259" key="1">
    <source>
        <dbReference type="Pfam" id="PF01609"/>
    </source>
</evidence>
<comment type="caution">
    <text evidence="2">The sequence shown here is derived from an EMBL/GenBank/DDBJ whole genome shotgun (WGS) entry which is preliminary data.</text>
</comment>
<gene>
    <name evidence="2" type="ORF">I8752_33650</name>
</gene>
<evidence type="ECO:0000313" key="3">
    <source>
        <dbReference type="Proteomes" id="UP000662314"/>
    </source>
</evidence>
<protein>
    <submittedName>
        <fullName evidence="2">IS982 family transposase</fullName>
    </submittedName>
</protein>
<dbReference type="Proteomes" id="UP000662314">
    <property type="component" value="Unassembled WGS sequence"/>
</dbReference>
<feature type="domain" description="Transposase IS4-like" evidence="1">
    <location>
        <begin position="49"/>
        <end position="191"/>
    </location>
</feature>
<sequence length="235" mass="27432">MRGNYKEWFPNLLDQSQFNRRYFMDGMLEKLRRSWVEQLVEEGEKYFLLDTKPLPVLGLKRDKRRSDNACSAAPGRCAAREMHYFGYKLVMLSTWNGIPIAYDLVPANTDERVAALCVLKTIQHSHIYADKGFISADWQQAIARRTGNRIWTRMRDNQHLQHSHALNRFISRVRQRVEGVFHEIQNTGRNPERLLNKTVDGFCVHIAAKIASHTLRLLLLRHFGINVLTFQSQPI</sequence>
<dbReference type="EMBL" id="JAECZA010000295">
    <property type="protein sequence ID" value="MBH8577821.1"/>
    <property type="molecule type" value="Genomic_DNA"/>
</dbReference>